<dbReference type="GO" id="GO:0016787">
    <property type="term" value="F:hydrolase activity"/>
    <property type="evidence" value="ECO:0007669"/>
    <property type="project" value="UniProtKB-KW"/>
</dbReference>
<name>A0AA41U7C9_9ACTN</name>
<dbReference type="InterPro" id="IPR023365">
    <property type="entry name" value="Sortase_dom-sf"/>
</dbReference>
<feature type="non-terminal residue" evidence="3">
    <location>
        <position position="1"/>
    </location>
</feature>
<sequence length="178" mass="17935">ASAVPPPSAAPEPPRDAVPGPAQSDGPQTPPTAVRVPALGLSAPVVAVGVAPDGQTEVPPDGRTVGWYRFGPQPGAPAGSAVLVGHVDTADGRLGEFAKLDGIKTGDRVLVQRAGDAAPLAYRVTRAETTAKSGFPAADIFRRAGPPQLVLVTCGGSYDRQAGGYQANFVVTAVPEAP</sequence>
<dbReference type="CDD" id="cd05829">
    <property type="entry name" value="Sortase_F"/>
    <property type="match status" value="1"/>
</dbReference>
<gene>
    <name evidence="3" type="ORF">LZ495_42835</name>
</gene>
<keyword evidence="1" id="KW-0378">Hydrolase</keyword>
<evidence type="ECO:0000256" key="2">
    <source>
        <dbReference type="SAM" id="MobiDB-lite"/>
    </source>
</evidence>
<dbReference type="Gene3D" id="2.40.260.10">
    <property type="entry name" value="Sortase"/>
    <property type="match status" value="1"/>
</dbReference>
<feature type="compositionally biased region" description="Pro residues" evidence="2">
    <location>
        <begin position="1"/>
        <end position="12"/>
    </location>
</feature>
<protein>
    <submittedName>
        <fullName evidence="3">Class F sortase</fullName>
    </submittedName>
</protein>
<organism evidence="3 4">
    <name type="scientific">Yinghuangia soli</name>
    <dbReference type="NCBI Taxonomy" id="2908204"/>
    <lineage>
        <taxon>Bacteria</taxon>
        <taxon>Bacillati</taxon>
        <taxon>Actinomycetota</taxon>
        <taxon>Actinomycetes</taxon>
        <taxon>Kitasatosporales</taxon>
        <taxon>Streptomycetaceae</taxon>
        <taxon>Yinghuangia</taxon>
    </lineage>
</organism>
<dbReference type="RefSeq" id="WP_235058693.1">
    <property type="nucleotide sequence ID" value="NZ_JAKFHA010000067.1"/>
</dbReference>
<evidence type="ECO:0000313" key="3">
    <source>
        <dbReference type="EMBL" id="MCF2533927.1"/>
    </source>
</evidence>
<feature type="region of interest" description="Disordered" evidence="2">
    <location>
        <begin position="1"/>
        <end position="35"/>
    </location>
</feature>
<accession>A0AA41U7C9</accession>
<evidence type="ECO:0000256" key="1">
    <source>
        <dbReference type="ARBA" id="ARBA00022801"/>
    </source>
</evidence>
<dbReference type="AlphaFoldDB" id="A0AA41U7C9"/>
<dbReference type="InterPro" id="IPR005754">
    <property type="entry name" value="Sortase"/>
</dbReference>
<reference evidence="3" key="1">
    <citation type="submission" date="2022-01" db="EMBL/GenBank/DDBJ databases">
        <title>Genome-Based Taxonomic Classification of the Phylum Actinobacteria.</title>
        <authorList>
            <person name="Gao Y."/>
        </authorList>
    </citation>
    <scope>NUCLEOTIDE SEQUENCE</scope>
    <source>
        <strain evidence="3">KLBMP 8922</strain>
    </source>
</reference>
<dbReference type="InterPro" id="IPR042001">
    <property type="entry name" value="Sortase_F"/>
</dbReference>
<keyword evidence="4" id="KW-1185">Reference proteome</keyword>
<proteinExistence type="predicted"/>
<evidence type="ECO:0000313" key="4">
    <source>
        <dbReference type="Proteomes" id="UP001165378"/>
    </source>
</evidence>
<dbReference type="Proteomes" id="UP001165378">
    <property type="component" value="Unassembled WGS sequence"/>
</dbReference>
<comment type="caution">
    <text evidence="3">The sequence shown here is derived from an EMBL/GenBank/DDBJ whole genome shotgun (WGS) entry which is preliminary data.</text>
</comment>
<dbReference type="SUPFAM" id="SSF63817">
    <property type="entry name" value="Sortase"/>
    <property type="match status" value="1"/>
</dbReference>
<dbReference type="EMBL" id="JAKFHA010000067">
    <property type="protein sequence ID" value="MCF2533927.1"/>
    <property type="molecule type" value="Genomic_DNA"/>
</dbReference>
<dbReference type="Pfam" id="PF04203">
    <property type="entry name" value="Sortase"/>
    <property type="match status" value="1"/>
</dbReference>